<keyword evidence="1" id="KW-1133">Transmembrane helix</keyword>
<organism evidence="2 3">
    <name type="scientific">Pseudoxanthomonas gei</name>
    <dbReference type="NCBI Taxonomy" id="1383030"/>
    <lineage>
        <taxon>Bacteria</taxon>
        <taxon>Pseudomonadati</taxon>
        <taxon>Pseudomonadota</taxon>
        <taxon>Gammaproteobacteria</taxon>
        <taxon>Lysobacterales</taxon>
        <taxon>Lysobacteraceae</taxon>
        <taxon>Pseudoxanthomonas</taxon>
    </lineage>
</organism>
<comment type="caution">
    <text evidence="2">The sequence shown here is derived from an EMBL/GenBank/DDBJ whole genome shotgun (WGS) entry which is preliminary data.</text>
</comment>
<feature type="transmembrane region" description="Helical" evidence="1">
    <location>
        <begin position="38"/>
        <end position="57"/>
    </location>
</feature>
<feature type="transmembrane region" description="Helical" evidence="1">
    <location>
        <begin position="98"/>
        <end position="121"/>
    </location>
</feature>
<evidence type="ECO:0008006" key="4">
    <source>
        <dbReference type="Google" id="ProtNLM"/>
    </source>
</evidence>
<sequence>MTRSSPAWLLIAFLIAFVGVGFRYWQIPYPQVSLPESLYGPGLVAVGVVAMLARAFGIARFWKVWLSIAASIPCAVLARLLVESSTHPGANDLWPADLAVAAGTGLAVALAGTLLGSLFLLRSSRRPA</sequence>
<dbReference type="EMBL" id="QOVG01000007">
    <property type="protein sequence ID" value="NDK39436.1"/>
    <property type="molecule type" value="Genomic_DNA"/>
</dbReference>
<keyword evidence="1" id="KW-0472">Membrane</keyword>
<name>A0ABX0AGU7_9GAMM</name>
<accession>A0ABX0AGU7</accession>
<keyword evidence="3" id="KW-1185">Reference proteome</keyword>
<protein>
    <recommendedName>
        <fullName evidence="4">Effector of murein hydrolase LrgA, UPF0299 family</fullName>
    </recommendedName>
</protein>
<keyword evidence="1" id="KW-0812">Transmembrane</keyword>
<feature type="transmembrane region" description="Helical" evidence="1">
    <location>
        <begin position="7"/>
        <end position="26"/>
    </location>
</feature>
<evidence type="ECO:0000313" key="2">
    <source>
        <dbReference type="EMBL" id="NDK39436.1"/>
    </source>
</evidence>
<proteinExistence type="predicted"/>
<reference evidence="2 3" key="1">
    <citation type="submission" date="2018-07" db="EMBL/GenBank/DDBJ databases">
        <title>Whole genome Sequencing of Pseudoxanthomonas gei KCTC 32298 (T).</title>
        <authorList>
            <person name="Kumar S."/>
            <person name="Bansal K."/>
            <person name="Kaur A."/>
            <person name="Patil P."/>
            <person name="Sharma S."/>
            <person name="Patil P.B."/>
        </authorList>
    </citation>
    <scope>NUCLEOTIDE SEQUENCE [LARGE SCALE GENOMIC DNA]</scope>
    <source>
        <strain evidence="2 3">KCTC 32298</strain>
    </source>
</reference>
<evidence type="ECO:0000313" key="3">
    <source>
        <dbReference type="Proteomes" id="UP001429354"/>
    </source>
</evidence>
<evidence type="ECO:0000256" key="1">
    <source>
        <dbReference type="SAM" id="Phobius"/>
    </source>
</evidence>
<dbReference type="Proteomes" id="UP001429354">
    <property type="component" value="Unassembled WGS sequence"/>
</dbReference>
<dbReference type="RefSeq" id="WP_162350013.1">
    <property type="nucleotide sequence ID" value="NZ_QOVG01000007.1"/>
</dbReference>
<feature type="transmembrane region" description="Helical" evidence="1">
    <location>
        <begin position="64"/>
        <end position="82"/>
    </location>
</feature>
<gene>
    <name evidence="2" type="ORF">DT603_11335</name>
</gene>